<dbReference type="Proteomes" id="UP001166293">
    <property type="component" value="Unassembled WGS sequence"/>
</dbReference>
<keyword evidence="1" id="KW-0732">Signal</keyword>
<comment type="caution">
    <text evidence="3">The sequence shown here is derived from an EMBL/GenBank/DDBJ whole genome shotgun (WGS) entry which is preliminary data.</text>
</comment>
<evidence type="ECO:0000313" key="3">
    <source>
        <dbReference type="EMBL" id="MBV2359677.1"/>
    </source>
</evidence>
<evidence type="ECO:0000256" key="1">
    <source>
        <dbReference type="SAM" id="SignalP"/>
    </source>
</evidence>
<reference evidence="3" key="1">
    <citation type="submission" date="2021-06" db="EMBL/GenBank/DDBJ databases">
        <title>Thalassococcus sp. CAU 1522 isolated from sea sand, Republic of Korea.</title>
        <authorList>
            <person name="Kim W."/>
        </authorList>
    </citation>
    <scope>NUCLEOTIDE SEQUENCE</scope>
    <source>
        <strain evidence="3">CAU 1522</strain>
    </source>
</reference>
<organism evidence="3 4">
    <name type="scientific">Thalassococcus arenae</name>
    <dbReference type="NCBI Taxonomy" id="2851652"/>
    <lineage>
        <taxon>Bacteria</taxon>
        <taxon>Pseudomonadati</taxon>
        <taxon>Pseudomonadota</taxon>
        <taxon>Alphaproteobacteria</taxon>
        <taxon>Rhodobacterales</taxon>
        <taxon>Roseobacteraceae</taxon>
        <taxon>Thalassococcus</taxon>
    </lineage>
</organism>
<dbReference type="RefSeq" id="WP_217777475.1">
    <property type="nucleotide sequence ID" value="NZ_JAHRWL010000001.1"/>
</dbReference>
<dbReference type="PANTHER" id="PTHR43135:SF3">
    <property type="entry name" value="ALPHA-D-RIBOSE 1-METHYLPHOSPHONATE 5-TRIPHOSPHATE DIPHOSPHATASE"/>
    <property type="match status" value="1"/>
</dbReference>
<feature type="chain" id="PRO_5046820436" evidence="1">
    <location>
        <begin position="19"/>
        <end position="470"/>
    </location>
</feature>
<dbReference type="PANTHER" id="PTHR43135">
    <property type="entry name" value="ALPHA-D-RIBOSE 1-METHYLPHOSPHONATE 5-TRIPHOSPHATE DIPHOSPHATASE"/>
    <property type="match status" value="1"/>
</dbReference>
<dbReference type="InterPro" id="IPR051781">
    <property type="entry name" value="Metallo-dep_Hydrolase"/>
</dbReference>
<proteinExistence type="predicted"/>
<protein>
    <submittedName>
        <fullName evidence="3">Amidohydrolase family protein</fullName>
    </submittedName>
</protein>
<dbReference type="Pfam" id="PF01979">
    <property type="entry name" value="Amidohydro_1"/>
    <property type="match status" value="1"/>
</dbReference>
<dbReference type="InterPro" id="IPR006680">
    <property type="entry name" value="Amidohydro-rel"/>
</dbReference>
<sequence length="470" mass="49515">MKYRVIPAALLIASGAMAQDVRSLVLSDVRVVDIARGAVSAPVSVVISDGAIAAIGTLDDIAPGSAIHDAKGQFLIPGLWDSHVHLFTSADEPETAFRMAIVNGVTGLRDMGALWPIADQQALRDATESGATVGPRLILSGAWVDASPGSWPGMFLADTPTAAQQVVARIADEGWDAVKAYSMLDGATYAALAEAAHRAGLKLVGHVPERVTLSDALDAGQDGIEHFGRVTKACSPRERAMVDRVATALDADNPRDAMIAEMTGHNRIVLDTWDAALCGAVLARMARAGMHVSPTLVVAGFYTGRKAAPDSPRMRMLPQAVRDAWAGPDFRLDAMTDDLRAIADAAIALDHRTLALAHAAGVPILASTDASFANPQLFHGFSLLDELDLYVAAGLTPREALYTATVAPPRFFRLRDQDGSIAPGRRADLVLLDANPLEGLATLRDPAAVILRGVMLDRGALAEMRAADPG</sequence>
<feature type="signal peptide" evidence="1">
    <location>
        <begin position="1"/>
        <end position="18"/>
    </location>
</feature>
<keyword evidence="4" id="KW-1185">Reference proteome</keyword>
<evidence type="ECO:0000313" key="4">
    <source>
        <dbReference type="Proteomes" id="UP001166293"/>
    </source>
</evidence>
<accession>A0ABS6N6N1</accession>
<gene>
    <name evidence="3" type="ORF">KUH32_07820</name>
</gene>
<name>A0ABS6N6N1_9RHOB</name>
<evidence type="ECO:0000259" key="2">
    <source>
        <dbReference type="Pfam" id="PF01979"/>
    </source>
</evidence>
<dbReference type="EMBL" id="JAHRWL010000001">
    <property type="protein sequence ID" value="MBV2359677.1"/>
    <property type="molecule type" value="Genomic_DNA"/>
</dbReference>
<feature type="domain" description="Amidohydrolase-related" evidence="2">
    <location>
        <begin position="74"/>
        <end position="453"/>
    </location>
</feature>